<comment type="function">
    <text evidence="2">Catalyzes the removal of elemental sulfur atoms from cysteine to produce alanine. Seems to participate in the biosynthesis of the nitrogenase metalloclusters by providing the inorganic sulfur required for the Fe-S core formation.</text>
</comment>
<dbReference type="EMBL" id="CP010802">
    <property type="protein sequence ID" value="ALC17991.1"/>
    <property type="molecule type" value="Genomic_DNA"/>
</dbReference>
<keyword evidence="5" id="KW-0808">Transferase</keyword>
<dbReference type="PATRIC" id="fig|1603606.3.peg.3519"/>
<evidence type="ECO:0000256" key="10">
    <source>
        <dbReference type="ARBA" id="ARBA00050776"/>
    </source>
</evidence>
<dbReference type="PANTHER" id="PTHR11601">
    <property type="entry name" value="CYSTEINE DESULFURYLASE FAMILY MEMBER"/>
    <property type="match status" value="1"/>
</dbReference>
<evidence type="ECO:0000256" key="4">
    <source>
        <dbReference type="ARBA" id="ARBA00012239"/>
    </source>
</evidence>
<dbReference type="InterPro" id="IPR015422">
    <property type="entry name" value="PyrdxlP-dep_Trfase_small"/>
</dbReference>
<gene>
    <name evidence="13" type="ORF">DSOUD_3271</name>
</gene>
<dbReference type="NCBIfam" id="NF002806">
    <property type="entry name" value="PRK02948.1"/>
    <property type="match status" value="1"/>
</dbReference>
<dbReference type="KEGG" id="des:DSOUD_3271"/>
<evidence type="ECO:0000256" key="2">
    <source>
        <dbReference type="ARBA" id="ARBA00003120"/>
    </source>
</evidence>
<dbReference type="Pfam" id="PF00266">
    <property type="entry name" value="Aminotran_5"/>
    <property type="match status" value="1"/>
</dbReference>
<keyword evidence="14" id="KW-1185">Reference proteome</keyword>
<feature type="domain" description="Aminotransferase class V" evidence="12">
    <location>
        <begin position="17"/>
        <end position="378"/>
    </location>
</feature>
<dbReference type="Gene3D" id="3.90.1150.10">
    <property type="entry name" value="Aspartate Aminotransferase, domain 1"/>
    <property type="match status" value="1"/>
</dbReference>
<dbReference type="FunFam" id="3.40.640.10:FF:000084">
    <property type="entry name" value="IscS-like cysteine desulfurase"/>
    <property type="match status" value="1"/>
</dbReference>
<dbReference type="InterPro" id="IPR020578">
    <property type="entry name" value="Aminotrans_V_PyrdxlP_BS"/>
</dbReference>
<dbReference type="InterPro" id="IPR015424">
    <property type="entry name" value="PyrdxlP-dep_Trfase"/>
</dbReference>
<evidence type="ECO:0000256" key="3">
    <source>
        <dbReference type="ARBA" id="ARBA00006490"/>
    </source>
</evidence>
<dbReference type="PROSITE" id="PS00595">
    <property type="entry name" value="AA_TRANSFER_CLASS_5"/>
    <property type="match status" value="1"/>
</dbReference>
<dbReference type="GO" id="GO:0031071">
    <property type="term" value="F:cysteine desulfurase activity"/>
    <property type="evidence" value="ECO:0007669"/>
    <property type="project" value="UniProtKB-EC"/>
</dbReference>
<keyword evidence="9" id="KW-0411">Iron-sulfur</keyword>
<comment type="cofactor">
    <cofactor evidence="1 11">
        <name>pyridoxal 5'-phosphate</name>
        <dbReference type="ChEBI" id="CHEBI:597326"/>
    </cofactor>
</comment>
<dbReference type="InterPro" id="IPR016454">
    <property type="entry name" value="Cysteine_dSase"/>
</dbReference>
<dbReference type="Proteomes" id="UP000057158">
    <property type="component" value="Chromosome"/>
</dbReference>
<evidence type="ECO:0000256" key="1">
    <source>
        <dbReference type="ARBA" id="ARBA00001933"/>
    </source>
</evidence>
<keyword evidence="7" id="KW-0663">Pyridoxal phosphate</keyword>
<evidence type="ECO:0000256" key="11">
    <source>
        <dbReference type="RuleBase" id="RU004504"/>
    </source>
</evidence>
<keyword evidence="8" id="KW-0408">Iron</keyword>
<evidence type="ECO:0000259" key="12">
    <source>
        <dbReference type="Pfam" id="PF00266"/>
    </source>
</evidence>
<sequence>MEKEKDPAAGTEPVQRVYLDHNATTPVDSEVLEAMLPFLKENWGNPSSIHALGRASRTPLENARRQVAQMLNCTARRILFTGSGSEADNLAIRGILPCRPGRHLITSAVEHPAVLQTCLGLGREGYEVTVLPVDGQGRVCPESLAEALRPDTALVSIMLANNETGTLQPVAELAAVARRRKVPFHTDAVQALGKIPLDVEELGVDLLSLSAHKIGGPKGVGALYVRSGLELAPLITGGGQEHGLRSGTENVAGIVGFGKACEVALRRLNAGEMARLAHLRDRLEAGICYLLPDARRNGPEEDRLPNTLNLTLPEIRGESLVLSLDRRGVFFSSGSACKSGNPEPSPALLAMGLSVEEAHCAVRFSLGTGNSAEDIDYVLSALEKTLAETRSAIRFVSCR</sequence>
<dbReference type="GO" id="GO:0051536">
    <property type="term" value="F:iron-sulfur cluster binding"/>
    <property type="evidence" value="ECO:0007669"/>
    <property type="project" value="UniProtKB-KW"/>
</dbReference>
<name>A0A0M4CZA2_9BACT</name>
<dbReference type="STRING" id="1603606.DSOUD_3271"/>
<dbReference type="PIRSF" id="PIRSF005572">
    <property type="entry name" value="NifS"/>
    <property type="match status" value="1"/>
</dbReference>
<evidence type="ECO:0000256" key="6">
    <source>
        <dbReference type="ARBA" id="ARBA00022723"/>
    </source>
</evidence>
<evidence type="ECO:0000256" key="8">
    <source>
        <dbReference type="ARBA" id="ARBA00023004"/>
    </source>
</evidence>
<proteinExistence type="inferred from homology"/>
<evidence type="ECO:0000313" key="14">
    <source>
        <dbReference type="Proteomes" id="UP000057158"/>
    </source>
</evidence>
<comment type="similarity">
    <text evidence="3">Belongs to the class-V pyridoxal-phosphate-dependent aminotransferase family. NifS/IscS subfamily.</text>
</comment>
<dbReference type="GO" id="GO:0046872">
    <property type="term" value="F:metal ion binding"/>
    <property type="evidence" value="ECO:0007669"/>
    <property type="project" value="UniProtKB-KW"/>
</dbReference>
<dbReference type="InterPro" id="IPR000192">
    <property type="entry name" value="Aminotrans_V_dom"/>
</dbReference>
<dbReference type="AlphaFoldDB" id="A0A0M4CZA2"/>
<accession>A0A0M4CZA2</accession>
<evidence type="ECO:0000256" key="9">
    <source>
        <dbReference type="ARBA" id="ARBA00023014"/>
    </source>
</evidence>
<dbReference type="EC" id="2.8.1.7" evidence="4"/>
<organism evidence="13 14">
    <name type="scientific">Desulfuromonas soudanensis</name>
    <dbReference type="NCBI Taxonomy" id="1603606"/>
    <lineage>
        <taxon>Bacteria</taxon>
        <taxon>Pseudomonadati</taxon>
        <taxon>Thermodesulfobacteriota</taxon>
        <taxon>Desulfuromonadia</taxon>
        <taxon>Desulfuromonadales</taxon>
        <taxon>Desulfuromonadaceae</taxon>
        <taxon>Desulfuromonas</taxon>
    </lineage>
</organism>
<dbReference type="Gene3D" id="3.40.640.10">
    <property type="entry name" value="Type I PLP-dependent aspartate aminotransferase-like (Major domain)"/>
    <property type="match status" value="1"/>
</dbReference>
<dbReference type="Gene3D" id="1.10.260.50">
    <property type="match status" value="1"/>
</dbReference>
<dbReference type="InterPro" id="IPR015421">
    <property type="entry name" value="PyrdxlP-dep_Trfase_major"/>
</dbReference>
<evidence type="ECO:0000256" key="5">
    <source>
        <dbReference type="ARBA" id="ARBA00022679"/>
    </source>
</evidence>
<dbReference type="SUPFAM" id="SSF53383">
    <property type="entry name" value="PLP-dependent transferases"/>
    <property type="match status" value="1"/>
</dbReference>
<keyword evidence="6" id="KW-0479">Metal-binding</keyword>
<comment type="catalytic activity">
    <reaction evidence="10">
        <text>(sulfur carrier)-H + L-cysteine = (sulfur carrier)-SH + L-alanine</text>
        <dbReference type="Rhea" id="RHEA:43892"/>
        <dbReference type="Rhea" id="RHEA-COMP:14737"/>
        <dbReference type="Rhea" id="RHEA-COMP:14739"/>
        <dbReference type="ChEBI" id="CHEBI:29917"/>
        <dbReference type="ChEBI" id="CHEBI:35235"/>
        <dbReference type="ChEBI" id="CHEBI:57972"/>
        <dbReference type="ChEBI" id="CHEBI:64428"/>
        <dbReference type="EC" id="2.8.1.7"/>
    </reaction>
</comment>
<evidence type="ECO:0000313" key="13">
    <source>
        <dbReference type="EMBL" id="ALC17991.1"/>
    </source>
</evidence>
<reference evidence="13 14" key="1">
    <citation type="submission" date="2015-07" db="EMBL/GenBank/DDBJ databases">
        <title>Isolation and Genomic Characterization of a Novel Halophilic Metal-Reducing Deltaproteobacterium from the Deep Subsurface.</title>
        <authorList>
            <person name="Badalamenti J.P."/>
            <person name="Summers Z.M."/>
            <person name="Gralnick J.A."/>
            <person name="Bond D.R."/>
        </authorList>
    </citation>
    <scope>NUCLEOTIDE SEQUENCE [LARGE SCALE GENOMIC DNA]</scope>
    <source>
        <strain evidence="13 14">WTL</strain>
    </source>
</reference>
<evidence type="ECO:0000256" key="7">
    <source>
        <dbReference type="ARBA" id="ARBA00022898"/>
    </source>
</evidence>
<dbReference type="PANTHER" id="PTHR11601:SF34">
    <property type="entry name" value="CYSTEINE DESULFURASE"/>
    <property type="match status" value="1"/>
</dbReference>
<protein>
    <recommendedName>
        <fullName evidence="4">cysteine desulfurase</fullName>
        <ecNumber evidence="4">2.8.1.7</ecNumber>
    </recommendedName>
</protein>